<feature type="active site" description="Nucleophile; methyl group acceptor" evidence="9">
    <location>
        <position position="169"/>
    </location>
</feature>
<dbReference type="Pfam" id="PF01035">
    <property type="entry name" value="DNA_binding_1"/>
    <property type="match status" value="1"/>
</dbReference>
<dbReference type="InterPro" id="IPR036217">
    <property type="entry name" value="MethylDNA_cys_MeTrfase_DNAb"/>
</dbReference>
<dbReference type="PROSITE" id="PS00374">
    <property type="entry name" value="MGMT"/>
    <property type="match status" value="1"/>
</dbReference>
<feature type="domain" description="Methylguanine DNA methyltransferase ribonuclease-like" evidence="12">
    <location>
        <begin position="36"/>
        <end position="113"/>
    </location>
</feature>
<keyword evidence="6 9" id="KW-0227">DNA damage</keyword>
<keyword evidence="5 9" id="KW-0808">Transferase</keyword>
<evidence type="ECO:0000256" key="5">
    <source>
        <dbReference type="ARBA" id="ARBA00022679"/>
    </source>
</evidence>
<evidence type="ECO:0000259" key="12">
    <source>
        <dbReference type="Pfam" id="PF02870"/>
    </source>
</evidence>
<dbReference type="Proteomes" id="UP000061839">
    <property type="component" value="Chromosome"/>
</dbReference>
<evidence type="ECO:0000313" key="13">
    <source>
        <dbReference type="EMBL" id="AJT42638.1"/>
    </source>
</evidence>
<dbReference type="GO" id="GO:0003908">
    <property type="term" value="F:methylated-DNA-[protein]-cysteine S-methyltransferase activity"/>
    <property type="evidence" value="ECO:0007669"/>
    <property type="project" value="UniProtKB-UniRule"/>
</dbReference>
<evidence type="ECO:0000313" key="14">
    <source>
        <dbReference type="Proteomes" id="UP000061839"/>
    </source>
</evidence>
<dbReference type="SUPFAM" id="SSF46767">
    <property type="entry name" value="Methylated DNA-protein cysteine methyltransferase, C-terminal domain"/>
    <property type="match status" value="1"/>
</dbReference>
<dbReference type="EMBL" id="CP011005">
    <property type="protein sequence ID" value="AJT42638.1"/>
    <property type="molecule type" value="Genomic_DNA"/>
</dbReference>
<evidence type="ECO:0000256" key="3">
    <source>
        <dbReference type="ARBA" id="ARBA00022490"/>
    </source>
</evidence>
<dbReference type="HAMAP" id="MF_00772">
    <property type="entry name" value="OGT"/>
    <property type="match status" value="1"/>
</dbReference>
<dbReference type="SUPFAM" id="SSF53155">
    <property type="entry name" value="Methylated DNA-protein cysteine methyltransferase domain"/>
    <property type="match status" value="1"/>
</dbReference>
<organism evidence="13 14">
    <name type="scientific">Psychromicrobium lacuslunae</name>
    <dbReference type="NCBI Taxonomy" id="1618207"/>
    <lineage>
        <taxon>Bacteria</taxon>
        <taxon>Bacillati</taxon>
        <taxon>Actinomycetota</taxon>
        <taxon>Actinomycetes</taxon>
        <taxon>Micrococcales</taxon>
        <taxon>Micrococcaceae</taxon>
        <taxon>Psychromicrobium</taxon>
    </lineage>
</organism>
<keyword evidence="3 9" id="KW-0963">Cytoplasm</keyword>
<evidence type="ECO:0000256" key="10">
    <source>
        <dbReference type="SAM" id="Coils"/>
    </source>
</evidence>
<dbReference type="STRING" id="1618207.UM93_16275"/>
<accession>A0A0D4C230</accession>
<dbReference type="InterPro" id="IPR008332">
    <property type="entry name" value="MethylG_MeTrfase_N"/>
</dbReference>
<dbReference type="InterPro" id="IPR023546">
    <property type="entry name" value="MGMT"/>
</dbReference>
<protein>
    <recommendedName>
        <fullName evidence="9">Methylated-DNA--protein-cysteine methyltransferase</fullName>
        <ecNumber evidence="9">2.1.1.63</ecNumber>
    </recommendedName>
    <alternativeName>
        <fullName evidence="9">6-O-methylguanine-DNA methyltransferase</fullName>
        <shortName evidence="9">MGMT</shortName>
    </alternativeName>
    <alternativeName>
        <fullName evidence="9">O-6-methylguanine-DNA-alkyltransferase</fullName>
    </alternativeName>
</protein>
<keyword evidence="4 9" id="KW-0489">Methyltransferase</keyword>
<evidence type="ECO:0000259" key="11">
    <source>
        <dbReference type="Pfam" id="PF01035"/>
    </source>
</evidence>
<dbReference type="PATRIC" id="fig|1618207.4.peg.3308"/>
<evidence type="ECO:0000256" key="4">
    <source>
        <dbReference type="ARBA" id="ARBA00022603"/>
    </source>
</evidence>
<dbReference type="KEGG" id="ari:UM93_16275"/>
<dbReference type="InterPro" id="IPR001497">
    <property type="entry name" value="MethylDNA_cys_MeTrfase_AS"/>
</dbReference>
<dbReference type="GO" id="GO:0005737">
    <property type="term" value="C:cytoplasm"/>
    <property type="evidence" value="ECO:0007669"/>
    <property type="project" value="UniProtKB-SubCell"/>
</dbReference>
<proteinExistence type="inferred from homology"/>
<evidence type="ECO:0000256" key="1">
    <source>
        <dbReference type="ARBA" id="ARBA00001286"/>
    </source>
</evidence>
<dbReference type="OrthoDB" id="9802228at2"/>
<dbReference type="InterPro" id="IPR036631">
    <property type="entry name" value="MGMT_N_sf"/>
</dbReference>
<keyword evidence="10" id="KW-0175">Coiled coil</keyword>
<dbReference type="GO" id="GO:0006307">
    <property type="term" value="P:DNA alkylation repair"/>
    <property type="evidence" value="ECO:0007669"/>
    <property type="project" value="UniProtKB-UniRule"/>
</dbReference>
<sequence>MTEPILQPLIHSESATLDRLRARLAAAADQEDELDIAYRTIDSPLGSLLLAATPRGLLRVAYQRENHEQVLQSLAEQVSPKILQTSRRLELATRELEQYFEGRRRTFDVPLDFQLVRGFQRQVLAHLPQIGYGQTESYAQVAVAAGSPRAVRAVGTACARNPLPLIVPCHRVVRADGSFGGYIGGEDAKRALLNLETNLGN</sequence>
<comment type="miscellaneous">
    <text evidence="9">This enzyme catalyzes only one turnover and therefore is not strictly catalytic. According to one definition, an enzyme is a biocatalyst that acts repeatedly and over many reaction cycles.</text>
</comment>
<reference evidence="13 14" key="1">
    <citation type="journal article" date="2015" name="Genome Announc.">
        <title>Complete Genome Sequencing of Protease-Producing Novel Arthrobacter sp. Strain IHBB 11108 Using PacBio Single-Molecule Real-Time Sequencing Technology.</title>
        <authorList>
            <person name="Kiran S."/>
            <person name="Swarnkar M.K."/>
            <person name="Pal M."/>
            <person name="Thakur R."/>
            <person name="Tewari R."/>
            <person name="Singh A.K."/>
            <person name="Gulati A."/>
        </authorList>
    </citation>
    <scope>NUCLEOTIDE SEQUENCE [LARGE SCALE GENOMIC DNA]</scope>
    <source>
        <strain evidence="13 14">IHBB 11108</strain>
    </source>
</reference>
<evidence type="ECO:0000256" key="8">
    <source>
        <dbReference type="ARBA" id="ARBA00049348"/>
    </source>
</evidence>
<dbReference type="EC" id="2.1.1.63" evidence="9"/>
<dbReference type="Gene3D" id="1.10.10.10">
    <property type="entry name" value="Winged helix-like DNA-binding domain superfamily/Winged helix DNA-binding domain"/>
    <property type="match status" value="1"/>
</dbReference>
<comment type="catalytic activity">
    <reaction evidence="1 9">
        <text>a 4-O-methyl-thymidine in DNA + L-cysteinyl-[protein] = a thymidine in DNA + S-methyl-L-cysteinyl-[protein]</text>
        <dbReference type="Rhea" id="RHEA:53428"/>
        <dbReference type="Rhea" id="RHEA-COMP:10131"/>
        <dbReference type="Rhea" id="RHEA-COMP:10132"/>
        <dbReference type="Rhea" id="RHEA-COMP:13555"/>
        <dbReference type="Rhea" id="RHEA-COMP:13556"/>
        <dbReference type="ChEBI" id="CHEBI:29950"/>
        <dbReference type="ChEBI" id="CHEBI:82612"/>
        <dbReference type="ChEBI" id="CHEBI:137386"/>
        <dbReference type="ChEBI" id="CHEBI:137387"/>
        <dbReference type="EC" id="2.1.1.63"/>
    </reaction>
</comment>
<feature type="domain" description="Methylated-DNA-[protein]-cysteine S-methyltransferase DNA binding" evidence="11">
    <location>
        <begin position="119"/>
        <end position="197"/>
    </location>
</feature>
<name>A0A0D4C230_9MICC</name>
<evidence type="ECO:0000256" key="6">
    <source>
        <dbReference type="ARBA" id="ARBA00022763"/>
    </source>
</evidence>
<dbReference type="InterPro" id="IPR036388">
    <property type="entry name" value="WH-like_DNA-bd_sf"/>
</dbReference>
<dbReference type="PANTHER" id="PTHR10815">
    <property type="entry name" value="METHYLATED-DNA--PROTEIN-CYSTEINE METHYLTRANSFERASE"/>
    <property type="match status" value="1"/>
</dbReference>
<feature type="coiled-coil region" evidence="10">
    <location>
        <begin position="10"/>
        <end position="37"/>
    </location>
</feature>
<gene>
    <name evidence="13" type="ORF">UM93_16275</name>
</gene>
<evidence type="ECO:0000256" key="2">
    <source>
        <dbReference type="ARBA" id="ARBA00008711"/>
    </source>
</evidence>
<comment type="similarity">
    <text evidence="2 9">Belongs to the MGMT family.</text>
</comment>
<evidence type="ECO:0000256" key="7">
    <source>
        <dbReference type="ARBA" id="ARBA00023204"/>
    </source>
</evidence>
<keyword evidence="7 9" id="KW-0234">DNA repair</keyword>
<comment type="catalytic activity">
    <reaction evidence="8 9">
        <text>a 6-O-methyl-2'-deoxyguanosine in DNA + L-cysteinyl-[protein] = S-methyl-L-cysteinyl-[protein] + a 2'-deoxyguanosine in DNA</text>
        <dbReference type="Rhea" id="RHEA:24000"/>
        <dbReference type="Rhea" id="RHEA-COMP:10131"/>
        <dbReference type="Rhea" id="RHEA-COMP:10132"/>
        <dbReference type="Rhea" id="RHEA-COMP:11367"/>
        <dbReference type="Rhea" id="RHEA-COMP:11368"/>
        <dbReference type="ChEBI" id="CHEBI:29950"/>
        <dbReference type="ChEBI" id="CHEBI:82612"/>
        <dbReference type="ChEBI" id="CHEBI:85445"/>
        <dbReference type="ChEBI" id="CHEBI:85448"/>
        <dbReference type="EC" id="2.1.1.63"/>
    </reaction>
</comment>
<dbReference type="InterPro" id="IPR014048">
    <property type="entry name" value="MethylDNA_cys_MeTrfase_DNA-bd"/>
</dbReference>
<comment type="function">
    <text evidence="9">Involved in the cellular defense against the biological effects of O6-methylguanine (O6-MeG) and O4-methylthymine (O4-MeT) in DNA. Repairs the methylated nucleobase in DNA by stoichiometrically transferring the methyl group to a cysteine residue in the enzyme. This is a suicide reaction: the enzyme is irreversibly inactivated.</text>
</comment>
<dbReference type="HOGENOM" id="CLU_000445_52_2_11"/>
<dbReference type="FunFam" id="1.10.10.10:FF:000214">
    <property type="entry name" value="Methylated-DNA--protein-cysteine methyltransferase"/>
    <property type="match status" value="1"/>
</dbReference>
<dbReference type="AlphaFoldDB" id="A0A0D4C230"/>
<evidence type="ECO:0000256" key="9">
    <source>
        <dbReference type="HAMAP-Rule" id="MF_00772"/>
    </source>
</evidence>
<dbReference type="RefSeq" id="WP_045076521.1">
    <property type="nucleotide sequence ID" value="NZ_CP011005.1"/>
</dbReference>
<keyword evidence="14" id="KW-1185">Reference proteome</keyword>
<dbReference type="NCBIfam" id="TIGR00589">
    <property type="entry name" value="ogt"/>
    <property type="match status" value="1"/>
</dbReference>
<dbReference type="GO" id="GO:0032259">
    <property type="term" value="P:methylation"/>
    <property type="evidence" value="ECO:0007669"/>
    <property type="project" value="UniProtKB-KW"/>
</dbReference>
<dbReference type="Gene3D" id="3.30.160.70">
    <property type="entry name" value="Methylated DNA-protein cysteine methyltransferase domain"/>
    <property type="match status" value="1"/>
</dbReference>
<comment type="subcellular location">
    <subcellularLocation>
        <location evidence="9">Cytoplasm</location>
    </subcellularLocation>
</comment>
<dbReference type="CDD" id="cd06445">
    <property type="entry name" value="ATase"/>
    <property type="match status" value="1"/>
</dbReference>
<dbReference type="Pfam" id="PF02870">
    <property type="entry name" value="Methyltransf_1N"/>
    <property type="match status" value="1"/>
</dbReference>
<dbReference type="PANTHER" id="PTHR10815:SF5">
    <property type="entry name" value="METHYLATED-DNA--PROTEIN-CYSTEINE METHYLTRANSFERASE"/>
    <property type="match status" value="1"/>
</dbReference>